<protein>
    <recommendedName>
        <fullName evidence="3">Bifunctional phosphoribosylaminoimidazolecarboxamide formyltransferase/inosine monophosphate cyclohydrolase</fullName>
    </recommendedName>
</protein>
<proteinExistence type="predicted"/>
<comment type="caution">
    <text evidence="1">The sequence shown here is derived from an EMBL/GenBank/DDBJ whole genome shotgun (WGS) entry which is preliminary data.</text>
</comment>
<evidence type="ECO:0000313" key="2">
    <source>
        <dbReference type="Proteomes" id="UP000177349"/>
    </source>
</evidence>
<dbReference type="InterPro" id="IPR016193">
    <property type="entry name" value="Cytidine_deaminase-like"/>
</dbReference>
<dbReference type="Gene3D" id="3.40.140.20">
    <property type="match status" value="2"/>
</dbReference>
<dbReference type="EMBL" id="MHKN01000025">
    <property type="protein sequence ID" value="OGY92076.1"/>
    <property type="molecule type" value="Genomic_DNA"/>
</dbReference>
<dbReference type="GO" id="GO:0004643">
    <property type="term" value="F:phosphoribosylaminoimidazolecarboxamide formyltransferase activity"/>
    <property type="evidence" value="ECO:0007669"/>
    <property type="project" value="InterPro"/>
</dbReference>
<organism evidence="1 2">
    <name type="scientific">Candidatus Komeilibacteria bacterium RIFCSPLOWO2_01_FULL_53_11</name>
    <dbReference type="NCBI Taxonomy" id="1798552"/>
    <lineage>
        <taxon>Bacteria</taxon>
        <taxon>Candidatus Komeiliibacteriota</taxon>
    </lineage>
</organism>
<reference evidence="1 2" key="1">
    <citation type="journal article" date="2016" name="Nat. Commun.">
        <title>Thousands of microbial genomes shed light on interconnected biogeochemical processes in an aquifer system.</title>
        <authorList>
            <person name="Anantharaman K."/>
            <person name="Brown C.T."/>
            <person name="Hug L.A."/>
            <person name="Sharon I."/>
            <person name="Castelle C.J."/>
            <person name="Probst A.J."/>
            <person name="Thomas B.C."/>
            <person name="Singh A."/>
            <person name="Wilkins M.J."/>
            <person name="Karaoz U."/>
            <person name="Brodie E.L."/>
            <person name="Williams K.H."/>
            <person name="Hubbard S.S."/>
            <person name="Banfield J.F."/>
        </authorList>
    </citation>
    <scope>NUCLEOTIDE SEQUENCE [LARGE SCALE GENOMIC DNA]</scope>
</reference>
<dbReference type="GO" id="GO:0006189">
    <property type="term" value="P:'de novo' IMP biosynthetic process"/>
    <property type="evidence" value="ECO:0007669"/>
    <property type="project" value="TreeGrafter"/>
</dbReference>
<evidence type="ECO:0008006" key="3">
    <source>
        <dbReference type="Google" id="ProtNLM"/>
    </source>
</evidence>
<dbReference type="AlphaFoldDB" id="A0A1G2BT51"/>
<dbReference type="PANTHER" id="PTHR11692">
    <property type="entry name" value="BIFUNCTIONAL PURINE BIOSYNTHESIS PROTEIN PURH"/>
    <property type="match status" value="1"/>
</dbReference>
<dbReference type="InterPro" id="IPR024051">
    <property type="entry name" value="AICAR_Tfase_dup_dom_sf"/>
</dbReference>
<name>A0A1G2BT51_9BACT</name>
<gene>
    <name evidence="1" type="ORF">A3B31_01805</name>
</gene>
<dbReference type="PANTHER" id="PTHR11692:SF0">
    <property type="entry name" value="BIFUNCTIONAL PURINE BIOSYNTHESIS PROTEIN ATIC"/>
    <property type="match status" value="1"/>
</dbReference>
<dbReference type="SMART" id="SM00798">
    <property type="entry name" value="AICARFT_IMPCHas"/>
    <property type="match status" value="1"/>
</dbReference>
<dbReference type="InterPro" id="IPR002695">
    <property type="entry name" value="PurH-like"/>
</dbReference>
<dbReference type="GO" id="GO:0005829">
    <property type="term" value="C:cytosol"/>
    <property type="evidence" value="ECO:0007669"/>
    <property type="project" value="TreeGrafter"/>
</dbReference>
<dbReference type="GO" id="GO:0003937">
    <property type="term" value="F:IMP cyclohydrolase activity"/>
    <property type="evidence" value="ECO:0007669"/>
    <property type="project" value="InterPro"/>
</dbReference>
<accession>A0A1G2BT51</accession>
<sequence>MKTGRYDNAIADYLGRLGEGGVVQRFGKTLHLGYDFAQELRYGENPHQAGALYGDFSAVAEQLHGKELSYNNILDARYAMLLMKDFLEDELPVVSILKHTTPCGVAAASTLLEAFNAAFKTDPESPFGGIVICNKIWDLVLAMRVNEMFTEVLIAPDYTPEALALLRKKKDRRLIRWHPQAMNLDFDYRGVPNGMLVQEYDTAVEIVRMGQVVTTRPPTTEEHASLSFVWKVAKAARSNAVVFGSGTRTFAIGSGSPARVGAVHVARDTAKHLGISLVGTVLASEAMFPFRDGVDQVAAAGATAIVQPGGSKRDDEVIAAANEHDMAMIFTHYRHFRH</sequence>
<dbReference type="SUPFAM" id="SSF53927">
    <property type="entry name" value="Cytidine deaminase-like"/>
    <property type="match status" value="1"/>
</dbReference>
<dbReference type="Pfam" id="PF01808">
    <property type="entry name" value="AICARFT_IMPCHas"/>
    <property type="match status" value="1"/>
</dbReference>
<dbReference type="Proteomes" id="UP000177349">
    <property type="component" value="Unassembled WGS sequence"/>
</dbReference>
<evidence type="ECO:0000313" key="1">
    <source>
        <dbReference type="EMBL" id="OGY92076.1"/>
    </source>
</evidence>